<name>A0A6N6JHT6_9RHOB</name>
<feature type="domain" description="DUF8173" evidence="3">
    <location>
        <begin position="222"/>
        <end position="372"/>
    </location>
</feature>
<feature type="transmembrane region" description="Helical" evidence="1">
    <location>
        <begin position="330"/>
        <end position="349"/>
    </location>
</feature>
<evidence type="ECO:0000256" key="2">
    <source>
        <dbReference type="SAM" id="SignalP"/>
    </source>
</evidence>
<keyword evidence="2" id="KW-0732">Signal</keyword>
<dbReference type="AlphaFoldDB" id="A0A6N6JHT6"/>
<gene>
    <name evidence="4" type="ORF">KIN_25710</name>
</gene>
<feature type="chain" id="PRO_5026926208" description="DUF8173 domain-containing protein" evidence="2">
    <location>
        <begin position="23"/>
        <end position="393"/>
    </location>
</feature>
<proteinExistence type="predicted"/>
<keyword evidence="1" id="KW-0812">Transmembrane</keyword>
<keyword evidence="1" id="KW-1133">Transmembrane helix</keyword>
<accession>A0A6N6JHT6</accession>
<feature type="transmembrane region" description="Helical" evidence="1">
    <location>
        <begin position="220"/>
        <end position="244"/>
    </location>
</feature>
<evidence type="ECO:0000256" key="1">
    <source>
        <dbReference type="SAM" id="Phobius"/>
    </source>
</evidence>
<dbReference type="OrthoDB" id="7948603at2"/>
<reference evidence="4 5" key="1">
    <citation type="submission" date="2019-12" db="EMBL/GenBank/DDBJ databases">
        <title>Litoreibacter badius sp. nov., a novel bacteriochlorophyll a-containing bacterium in the genus Litoreibacter.</title>
        <authorList>
            <person name="Kanamuro M."/>
            <person name="Takabe Y."/>
            <person name="Mori K."/>
            <person name="Takaichi S."/>
            <person name="Hanada S."/>
        </authorList>
    </citation>
    <scope>NUCLEOTIDE SEQUENCE [LARGE SCALE GENOMIC DNA]</scope>
    <source>
        <strain evidence="4 5">K6</strain>
    </source>
</reference>
<evidence type="ECO:0000259" key="3">
    <source>
        <dbReference type="Pfam" id="PF26514"/>
    </source>
</evidence>
<comment type="caution">
    <text evidence="4">The sequence shown here is derived from an EMBL/GenBank/DDBJ whole genome shotgun (WGS) entry which is preliminary data.</text>
</comment>
<feature type="transmembrane region" description="Helical" evidence="1">
    <location>
        <begin position="293"/>
        <end position="318"/>
    </location>
</feature>
<feature type="signal peptide" evidence="2">
    <location>
        <begin position="1"/>
        <end position="22"/>
    </location>
</feature>
<dbReference type="RefSeq" id="WP_159807486.1">
    <property type="nucleotide sequence ID" value="NZ_BLJE01000002.1"/>
</dbReference>
<dbReference type="EMBL" id="BLJE01000002">
    <property type="protein sequence ID" value="GFE65497.1"/>
    <property type="molecule type" value="Genomic_DNA"/>
</dbReference>
<dbReference type="InterPro" id="IPR058486">
    <property type="entry name" value="DUF8173"/>
</dbReference>
<keyword evidence="1" id="KW-0472">Membrane</keyword>
<organism evidence="4 5">
    <name type="scientific">Litoreibacter roseus</name>
    <dbReference type="NCBI Taxonomy" id="2601869"/>
    <lineage>
        <taxon>Bacteria</taxon>
        <taxon>Pseudomonadati</taxon>
        <taxon>Pseudomonadota</taxon>
        <taxon>Alphaproteobacteria</taxon>
        <taxon>Rhodobacterales</taxon>
        <taxon>Roseobacteraceae</taxon>
        <taxon>Litoreibacter</taxon>
    </lineage>
</organism>
<feature type="transmembrane region" description="Helical" evidence="1">
    <location>
        <begin position="355"/>
        <end position="373"/>
    </location>
</feature>
<evidence type="ECO:0000313" key="4">
    <source>
        <dbReference type="EMBL" id="GFE65497.1"/>
    </source>
</evidence>
<feature type="transmembrane region" description="Helical" evidence="1">
    <location>
        <begin position="265"/>
        <end position="287"/>
    </location>
</feature>
<keyword evidence="5" id="KW-1185">Reference proteome</keyword>
<evidence type="ECO:0000313" key="5">
    <source>
        <dbReference type="Proteomes" id="UP000436822"/>
    </source>
</evidence>
<protein>
    <recommendedName>
        <fullName evidence="3">DUF8173 domain-containing protein</fullName>
    </recommendedName>
</protein>
<dbReference type="Proteomes" id="UP000436822">
    <property type="component" value="Unassembled WGS sequence"/>
</dbReference>
<dbReference type="Pfam" id="PF26514">
    <property type="entry name" value="DUF8173"/>
    <property type="match status" value="1"/>
</dbReference>
<sequence>MFFRQSIFTILACLGVSTGAFADSTSVRIGGDTFFAGSAVSETVNTGGDTFIAARSAVARGSTQGDMHVAGFDISVDADTAQDLYAAGATVVVRGSTAQDLTVAGFSVRTEETAETGGNARLFGNTLTIDGPINGALLATASDVILNAPIGGDVRIVARTISFGPDAVVDGLLTYSTEDRISVPDRVAPQGRVVFQQYSGSEAWDDWDEFREDMPVLPTLASMMFGFVISLLFFLVLGALMLGFMPRRLRALRRSIAAAPGQSMLLGVIGLSVLFGMAPITALTIVGLPFVPIALLLIVVAWILGYALGAYSVAMRIWSGFGGAENPSNVARLAIFAAAITFIALLNFIPFVGWVANYTLILLGIGAMTRALFHYLIGNSGEAFDIDMKPIDD</sequence>